<evidence type="ECO:0000256" key="4">
    <source>
        <dbReference type="ARBA" id="ARBA00012224"/>
    </source>
</evidence>
<dbReference type="PANTHER" id="PTHR43807">
    <property type="entry name" value="FI04487P"/>
    <property type="match status" value="1"/>
</dbReference>
<dbReference type="EC" id="2.6.1.63" evidence="6"/>
<comment type="subunit">
    <text evidence="3">Homodimer.</text>
</comment>
<evidence type="ECO:0000256" key="13">
    <source>
        <dbReference type="ARBA" id="ARBA00029778"/>
    </source>
</evidence>
<evidence type="ECO:0000256" key="14">
    <source>
        <dbReference type="ARBA" id="ARBA00030993"/>
    </source>
</evidence>
<evidence type="ECO:0000256" key="7">
    <source>
        <dbReference type="ARBA" id="ARBA00019100"/>
    </source>
</evidence>
<protein>
    <recommendedName>
        <fullName evidence="7">Kynurenine--oxoglutarate transaminase 3</fullName>
        <ecNumber evidence="6">2.6.1.63</ecNumber>
        <ecNumber evidence="5">2.6.1.7</ecNumber>
        <ecNumber evidence="4">4.4.1.13</ecNumber>
    </recommendedName>
    <alternativeName>
        <fullName evidence="17">Cysteine-S-conjugate beta-lyase 2</fullName>
    </alternativeName>
    <alternativeName>
        <fullName evidence="13">Kynurenine aminotransferase 3</fullName>
    </alternativeName>
    <alternativeName>
        <fullName evidence="14">Kynurenine aminotransferase III</fullName>
    </alternativeName>
    <alternativeName>
        <fullName evidence="15">Kynurenine--glyoxylate transaminase</fullName>
    </alternativeName>
    <alternativeName>
        <fullName evidence="16">Kynurenine--oxoglutarate transaminase III</fullName>
    </alternativeName>
</protein>
<evidence type="ECO:0000256" key="8">
    <source>
        <dbReference type="ARBA" id="ARBA00022576"/>
    </source>
</evidence>
<evidence type="ECO:0000256" key="12">
    <source>
        <dbReference type="ARBA" id="ARBA00024016"/>
    </source>
</evidence>
<comment type="catalytic activity">
    <reaction evidence="18">
        <text>L-kynurenine + 2-oxoglutarate = kynurenate + L-glutamate + H2O</text>
        <dbReference type="Rhea" id="RHEA:65560"/>
        <dbReference type="ChEBI" id="CHEBI:15377"/>
        <dbReference type="ChEBI" id="CHEBI:16810"/>
        <dbReference type="ChEBI" id="CHEBI:29985"/>
        <dbReference type="ChEBI" id="CHEBI:57959"/>
        <dbReference type="ChEBI" id="CHEBI:58454"/>
        <dbReference type="EC" id="2.6.1.7"/>
    </reaction>
    <physiologicalReaction direction="left-to-right" evidence="18">
        <dbReference type="Rhea" id="RHEA:65561"/>
    </physiologicalReaction>
</comment>
<dbReference type="InterPro" id="IPR015421">
    <property type="entry name" value="PyrdxlP-dep_Trfase_major"/>
</dbReference>
<gene>
    <name evidence="24 25" type="primary">KYAT3</name>
</gene>
<dbReference type="RefSeq" id="XP_015107083.2">
    <property type="nucleotide sequence ID" value="XM_015251597.3"/>
</dbReference>
<evidence type="ECO:0000256" key="20">
    <source>
        <dbReference type="ARBA" id="ARBA00047888"/>
    </source>
</evidence>
<evidence type="ECO:0000256" key="17">
    <source>
        <dbReference type="ARBA" id="ARBA00031600"/>
    </source>
</evidence>
<keyword evidence="8" id="KW-0032">Aminotransferase</keyword>
<comment type="catalytic activity">
    <reaction evidence="20">
        <text>3-hydroxy-L-kynurenine + glyoxylate = xanthurenate + glycine + H2O</text>
        <dbReference type="Rhea" id="RHEA:65900"/>
        <dbReference type="ChEBI" id="CHEBI:15377"/>
        <dbReference type="ChEBI" id="CHEBI:36655"/>
        <dbReference type="ChEBI" id="CHEBI:57305"/>
        <dbReference type="ChEBI" id="CHEBI:58125"/>
        <dbReference type="ChEBI" id="CHEBI:71201"/>
        <dbReference type="EC" id="2.6.1.63"/>
    </reaction>
    <physiologicalReaction direction="left-to-right" evidence="20">
        <dbReference type="Rhea" id="RHEA:65901"/>
    </physiologicalReaction>
</comment>
<dbReference type="PANTHER" id="PTHR43807:SF6">
    <property type="entry name" value="KYNURENINE--OXOGLUTARATE TRANSAMINASE 3"/>
    <property type="match status" value="1"/>
</dbReference>
<evidence type="ECO:0000313" key="23">
    <source>
        <dbReference type="Proteomes" id="UP001652581"/>
    </source>
</evidence>
<evidence type="ECO:0000313" key="24">
    <source>
        <dbReference type="RefSeq" id="XP_015107083.2"/>
    </source>
</evidence>
<comment type="catalytic activity">
    <reaction evidence="19">
        <text>L-kynurenine + glyoxylate = kynurenate + glycine + H2O</text>
        <dbReference type="Rhea" id="RHEA:65896"/>
        <dbReference type="ChEBI" id="CHEBI:15377"/>
        <dbReference type="ChEBI" id="CHEBI:36655"/>
        <dbReference type="ChEBI" id="CHEBI:57305"/>
        <dbReference type="ChEBI" id="CHEBI:57959"/>
        <dbReference type="ChEBI" id="CHEBI:58454"/>
        <dbReference type="EC" id="2.6.1.63"/>
    </reaction>
    <physiologicalReaction direction="left-to-right" evidence="19">
        <dbReference type="Rhea" id="RHEA:65897"/>
    </physiologicalReaction>
</comment>
<dbReference type="InterPro" id="IPR004839">
    <property type="entry name" value="Aminotransferase_I/II_large"/>
</dbReference>
<evidence type="ECO:0000256" key="6">
    <source>
        <dbReference type="ARBA" id="ARBA00013010"/>
    </source>
</evidence>
<evidence type="ECO:0000256" key="19">
    <source>
        <dbReference type="ARBA" id="ARBA00047677"/>
    </source>
</evidence>
<dbReference type="CDD" id="cd00609">
    <property type="entry name" value="AAT_like"/>
    <property type="match status" value="1"/>
</dbReference>
<proteinExistence type="inferred from homology"/>
<evidence type="ECO:0000256" key="16">
    <source>
        <dbReference type="ARBA" id="ARBA00031371"/>
    </source>
</evidence>
<organism evidence="23 25">
    <name type="scientific">Vicugna pacos</name>
    <name type="common">Alpaca</name>
    <name type="synonym">Lama pacos</name>
    <dbReference type="NCBI Taxonomy" id="30538"/>
    <lineage>
        <taxon>Eukaryota</taxon>
        <taxon>Metazoa</taxon>
        <taxon>Chordata</taxon>
        <taxon>Craniata</taxon>
        <taxon>Vertebrata</taxon>
        <taxon>Euteleostomi</taxon>
        <taxon>Mammalia</taxon>
        <taxon>Eutheria</taxon>
        <taxon>Laurasiatheria</taxon>
        <taxon>Artiodactyla</taxon>
        <taxon>Tylopoda</taxon>
        <taxon>Camelidae</taxon>
        <taxon>Vicugna</taxon>
    </lineage>
</organism>
<dbReference type="Gene3D" id="3.90.1150.10">
    <property type="entry name" value="Aspartate Aminotransferase, domain 1"/>
    <property type="match status" value="1"/>
</dbReference>
<evidence type="ECO:0000313" key="25">
    <source>
        <dbReference type="RefSeq" id="XP_072830130.1"/>
    </source>
</evidence>
<evidence type="ECO:0000256" key="2">
    <source>
        <dbReference type="ARBA" id="ARBA00007441"/>
    </source>
</evidence>
<dbReference type="UniPathway" id="UPA00334">
    <property type="reaction ID" value="UER00726"/>
</dbReference>
<evidence type="ECO:0000256" key="18">
    <source>
        <dbReference type="ARBA" id="ARBA00047478"/>
    </source>
</evidence>
<dbReference type="InterPro" id="IPR015422">
    <property type="entry name" value="PyrdxlP-dep_Trfase_small"/>
</dbReference>
<keyword evidence="23" id="KW-1185">Reference proteome</keyword>
<comment type="catalytic activity">
    <reaction evidence="21">
        <text>an S-substituted L-cysteine + H2O = a thiol + pyruvate + NH4(+)</text>
        <dbReference type="Rhea" id="RHEA:18121"/>
        <dbReference type="ChEBI" id="CHEBI:15361"/>
        <dbReference type="ChEBI" id="CHEBI:15377"/>
        <dbReference type="ChEBI" id="CHEBI:28938"/>
        <dbReference type="ChEBI" id="CHEBI:29256"/>
        <dbReference type="ChEBI" id="CHEBI:58717"/>
        <dbReference type="EC" id="4.4.1.13"/>
    </reaction>
    <physiologicalReaction direction="left-to-right" evidence="21">
        <dbReference type="Rhea" id="RHEA:18122"/>
    </physiologicalReaction>
</comment>
<dbReference type="Pfam" id="PF00155">
    <property type="entry name" value="Aminotran_1_2"/>
    <property type="match status" value="1"/>
</dbReference>
<dbReference type="RefSeq" id="XP_072830130.1">
    <property type="nucleotide sequence ID" value="XM_072974029.1"/>
</dbReference>
<evidence type="ECO:0000256" key="10">
    <source>
        <dbReference type="ARBA" id="ARBA00022898"/>
    </source>
</evidence>
<keyword evidence="10" id="KW-0663">Pyridoxal phosphate</keyword>
<comment type="cofactor">
    <cofactor evidence="1">
        <name>pyridoxal 5'-phosphate</name>
        <dbReference type="ChEBI" id="CHEBI:597326"/>
    </cofactor>
</comment>
<evidence type="ECO:0000256" key="11">
    <source>
        <dbReference type="ARBA" id="ARBA00023239"/>
    </source>
</evidence>
<evidence type="ECO:0000259" key="22">
    <source>
        <dbReference type="Pfam" id="PF00155"/>
    </source>
</evidence>
<sequence>MSLKLKNAKRIEGLDKNVWIEFTKLAADPSVVNLGQGLPDISPPNYVKEELSKVAAIDSLNQYTRGFGHPSLVKALSCLYEKFYQNRIDPDKEILVTVGAYGSLFNAIQGLIDEGDEVIVIVPFYDCYEPMVRMAGATPVFIPLRSKPVDGKKWSSSDWTLDPQELASKFNSKTKAIILNTPHNPLGKVFTSSELQVIADLCIKYDALCISDEVYEWLVYTGNKHLKIATFPGMWERTVTIGSAGKTFSVTGWKLGWSIGPKHLIKHLQTVQQNSVYTCATPLQEALAQAFWIDIKRMDDPECYFNSLPKELEVKRDRMVRLLESVGLTPIVPDGGYFIIADVSLLDADLSDMKDSSEPYDYKFVKWMTKNKKLSAIPVSAFCNAETKSQFEKFVRFCFIKKDSTLDAAEAIIKAWKRQAS</sequence>
<dbReference type="InterPro" id="IPR051326">
    <property type="entry name" value="Kynurenine-oxoglutarate_AT"/>
</dbReference>
<feature type="domain" description="Aminotransferase class I/classII large" evidence="22">
    <location>
        <begin position="30"/>
        <end position="409"/>
    </location>
</feature>
<evidence type="ECO:0000256" key="9">
    <source>
        <dbReference type="ARBA" id="ARBA00022679"/>
    </source>
</evidence>
<dbReference type="GeneID" id="102543857"/>
<dbReference type="Proteomes" id="UP001652581">
    <property type="component" value="Chromosome 13"/>
</dbReference>
<name>A0ABM5EAE8_VICPA</name>
<evidence type="ECO:0000256" key="1">
    <source>
        <dbReference type="ARBA" id="ARBA00001933"/>
    </source>
</evidence>
<evidence type="ECO:0000256" key="21">
    <source>
        <dbReference type="ARBA" id="ARBA00049325"/>
    </source>
</evidence>
<dbReference type="EC" id="2.6.1.7" evidence="5"/>
<evidence type="ECO:0000256" key="5">
    <source>
        <dbReference type="ARBA" id="ARBA00012751"/>
    </source>
</evidence>
<dbReference type="OrthoDB" id="2414662at2759"/>
<dbReference type="Gene3D" id="3.40.640.10">
    <property type="entry name" value="Type I PLP-dependent aspartate aminotransferase-like (Major domain)"/>
    <property type="match status" value="1"/>
</dbReference>
<comment type="pathway">
    <text evidence="12">Amino-acid degradation; L-kynurenine degradation; kynurenate from L-kynurenine: step 1/2.</text>
</comment>
<evidence type="ECO:0000256" key="15">
    <source>
        <dbReference type="ARBA" id="ARBA00031198"/>
    </source>
</evidence>
<dbReference type="EC" id="4.4.1.13" evidence="4"/>
<reference evidence="24 25" key="1">
    <citation type="submission" date="2025-05" db="UniProtKB">
        <authorList>
            <consortium name="RefSeq"/>
        </authorList>
    </citation>
    <scope>IDENTIFICATION</scope>
</reference>
<dbReference type="InterPro" id="IPR015424">
    <property type="entry name" value="PyrdxlP-dep_Trfase"/>
</dbReference>
<accession>A0ABM5EAE8</accession>
<evidence type="ECO:0000256" key="3">
    <source>
        <dbReference type="ARBA" id="ARBA00011738"/>
    </source>
</evidence>
<keyword evidence="9" id="KW-0808">Transferase</keyword>
<dbReference type="SUPFAM" id="SSF53383">
    <property type="entry name" value="PLP-dependent transferases"/>
    <property type="match status" value="1"/>
</dbReference>
<comment type="similarity">
    <text evidence="2">Belongs to the class-I pyridoxal-phosphate-dependent aminotransferase family.</text>
</comment>
<keyword evidence="11" id="KW-0456">Lyase</keyword>